<dbReference type="PANTHER" id="PTHR32046">
    <property type="entry name" value="G DOMAIN-CONTAINING PROTEIN"/>
    <property type="match status" value="1"/>
</dbReference>
<evidence type="ECO:0000256" key="1">
    <source>
        <dbReference type="SAM" id="MobiDB-lite"/>
    </source>
</evidence>
<reference evidence="3" key="2">
    <citation type="submission" date="2022-10" db="EMBL/GenBank/DDBJ databases">
        <authorList>
            <consortium name="ENA_rothamsted_submissions"/>
            <consortium name="culmorum"/>
            <person name="King R."/>
        </authorList>
    </citation>
    <scope>NUCLEOTIDE SEQUENCE</scope>
</reference>
<feature type="region of interest" description="Disordered" evidence="1">
    <location>
        <begin position="602"/>
        <end position="902"/>
    </location>
</feature>
<dbReference type="PANTHER" id="PTHR32046:SF11">
    <property type="entry name" value="IMMUNE-ASSOCIATED NUCLEOTIDE-BINDING PROTEIN 10-LIKE"/>
    <property type="match status" value="1"/>
</dbReference>
<keyword evidence="4" id="KW-1185">Reference proteome</keyword>
<dbReference type="AlphaFoldDB" id="A0A9P0GSD4"/>
<dbReference type="InterPro" id="IPR027417">
    <property type="entry name" value="P-loop_NTPase"/>
</dbReference>
<reference evidence="3" key="1">
    <citation type="submission" date="2022-01" db="EMBL/GenBank/DDBJ databases">
        <authorList>
            <person name="King R."/>
        </authorList>
    </citation>
    <scope>NUCLEOTIDE SEQUENCE</scope>
</reference>
<dbReference type="SUPFAM" id="SSF52540">
    <property type="entry name" value="P-loop containing nucleoside triphosphate hydrolases"/>
    <property type="match status" value="1"/>
</dbReference>
<dbReference type="OrthoDB" id="2386367at2759"/>
<feature type="compositionally biased region" description="Low complexity" evidence="1">
    <location>
        <begin position="813"/>
        <end position="829"/>
    </location>
</feature>
<dbReference type="PROSITE" id="PS00675">
    <property type="entry name" value="SIGMA54_INTERACT_1"/>
    <property type="match status" value="1"/>
</dbReference>
<accession>A0A9P0GSD4</accession>
<feature type="compositionally biased region" description="Basic and acidic residues" evidence="1">
    <location>
        <begin position="741"/>
        <end position="752"/>
    </location>
</feature>
<proteinExistence type="predicted"/>
<dbReference type="CDD" id="cd00882">
    <property type="entry name" value="Ras_like_GTPase"/>
    <property type="match status" value="1"/>
</dbReference>
<feature type="compositionally biased region" description="Low complexity" evidence="1">
    <location>
        <begin position="690"/>
        <end position="703"/>
    </location>
</feature>
<evidence type="ECO:0000259" key="2">
    <source>
        <dbReference type="Pfam" id="PF26633"/>
    </source>
</evidence>
<dbReference type="Pfam" id="PF26633">
    <property type="entry name" value="DUF8206"/>
    <property type="match status" value="1"/>
</dbReference>
<feature type="compositionally biased region" description="Pro residues" evidence="1">
    <location>
        <begin position="768"/>
        <end position="793"/>
    </location>
</feature>
<evidence type="ECO:0000313" key="4">
    <source>
        <dbReference type="Proteomes" id="UP001153737"/>
    </source>
</evidence>
<dbReference type="InterPro" id="IPR025662">
    <property type="entry name" value="Sigma_54_int_dom_ATP-bd_1"/>
</dbReference>
<protein>
    <recommendedName>
        <fullName evidence="2">DUF8206 domain-containing protein</fullName>
    </recommendedName>
</protein>
<gene>
    <name evidence="3" type="ORF">PHAECO_LOCUS5009</name>
</gene>
<dbReference type="Proteomes" id="UP001153737">
    <property type="component" value="Chromosome 15"/>
</dbReference>
<dbReference type="InterPro" id="IPR058519">
    <property type="entry name" value="DUF8206"/>
</dbReference>
<name>A0A9P0GSD4_PHACE</name>
<evidence type="ECO:0000313" key="3">
    <source>
        <dbReference type="EMBL" id="CAH1154068.1"/>
    </source>
</evidence>
<dbReference type="Gene3D" id="3.40.50.300">
    <property type="entry name" value="P-loop containing nucleotide triphosphate hydrolases"/>
    <property type="match status" value="1"/>
</dbReference>
<feature type="compositionally biased region" description="Basic and acidic residues" evidence="1">
    <location>
        <begin position="883"/>
        <end position="893"/>
    </location>
</feature>
<feature type="compositionally biased region" description="Basic and acidic residues" evidence="1">
    <location>
        <begin position="617"/>
        <end position="654"/>
    </location>
</feature>
<dbReference type="EMBL" id="OU896721">
    <property type="protein sequence ID" value="CAH1154068.1"/>
    <property type="molecule type" value="Genomic_DNA"/>
</dbReference>
<organism evidence="3 4">
    <name type="scientific">Phaedon cochleariae</name>
    <name type="common">Mustard beetle</name>
    <dbReference type="NCBI Taxonomy" id="80249"/>
    <lineage>
        <taxon>Eukaryota</taxon>
        <taxon>Metazoa</taxon>
        <taxon>Ecdysozoa</taxon>
        <taxon>Arthropoda</taxon>
        <taxon>Hexapoda</taxon>
        <taxon>Insecta</taxon>
        <taxon>Pterygota</taxon>
        <taxon>Neoptera</taxon>
        <taxon>Endopterygota</taxon>
        <taxon>Coleoptera</taxon>
        <taxon>Polyphaga</taxon>
        <taxon>Cucujiformia</taxon>
        <taxon>Chrysomeloidea</taxon>
        <taxon>Chrysomelidae</taxon>
        <taxon>Chrysomelinae</taxon>
        <taxon>Chrysomelini</taxon>
        <taxon>Phaedon</taxon>
    </lineage>
</organism>
<sequence>MSKSKENPKMASSGSDLEKKVKDLSITEKTDINILLLGETGVGKSTFINSVANYLTYADLKKAKNENLLVLIPTEFSMKDKDGEFHVISMGAGDKNELLSSGVSATQDVKTYVFPIWNGKSKVRLIDTPGMGDTRGVDQDDINSENILSYIGQLHELHAICFLFKPNQSRNTVFFKYCMSQILSRLDKSASKNIIFAFTNTRGSDYGPGETINLLKNEIEAIRKSPPHAEIPINRNIFCFDNEAFRYLAAIKNGVEFDVSIKERNKESWKNSVEQCWKMINYIVGDANNTPLKPHHVKSTSAINEARRMINQLAQPLAEISQLINHNMHALKRHEANLQMDHDSLDELKTKLYMPTIDLEVVKMTQPSTVCTTYKCAEVHQKLGRNIWHYKQRCHDPCYLSNITREMIGDPGLVNCAAMARTNDCQKCGCSFRVHQHIYYMTKVKEIREVDPTVKKNINDKTKVVENARKIMQSIINKKEELDNEHQVIVTTCARFAHFLQNNAITPFNDSYKEYIEYLINREQSMGKLCDKETVDHLRKLLREYDEMKKSFDEALQLNKRLGRTDNAITPKEVSDSIQELYKLKHNGKKIKELYECQKKSRAKEHENTEYIHNIPFKKEEDKKNKKEDDKKNKKEDDKKKKNMDNRNKNRAGYENRAQNRGPDRYETQRSMPDVPPPSYQEVEQNRAPYAGAPGAHHSYGGYYPPPPAGAYSANAYGPAPPPPAAGPYGDPYRYGHDHRHPNEPKRDDRPSYDINITVKKPEEPYSPRDPYPPRDPYYPPHPDPYYPHPYPPQSGGYNAPPAAGPYGPPSGAGPYRGPPQGHYYGPHPYDQHHGVHRQNPGQAPRAGGSGNRGRGSNDRGRGTFRGGRGRGGGINKKVRVNKKGDGKGKASDSDDSDFEVL</sequence>
<feature type="domain" description="DUF8206" evidence="2">
    <location>
        <begin position="363"/>
        <end position="440"/>
    </location>
</feature>
<feature type="compositionally biased region" description="Gly residues" evidence="1">
    <location>
        <begin position="864"/>
        <end position="875"/>
    </location>
</feature>